<dbReference type="GO" id="GO:0000967">
    <property type="term" value="P:rRNA 5'-end processing"/>
    <property type="evidence" value="ECO:0007669"/>
    <property type="project" value="UniProtKB-UniRule"/>
</dbReference>
<dbReference type="GO" id="GO:0016788">
    <property type="term" value="F:hydrolase activity, acting on ester bonds"/>
    <property type="evidence" value="ECO:0007669"/>
    <property type="project" value="UniProtKB-UniRule"/>
</dbReference>
<dbReference type="EMBL" id="JADIND010000019">
    <property type="protein sequence ID" value="MBO8429930.1"/>
    <property type="molecule type" value="Genomic_DNA"/>
</dbReference>
<comment type="subcellular location">
    <subcellularLocation>
        <location evidence="5">Cytoplasm</location>
    </subcellularLocation>
</comment>
<evidence type="ECO:0000256" key="2">
    <source>
        <dbReference type="ARBA" id="ARBA00022517"/>
    </source>
</evidence>
<dbReference type="InterPro" id="IPR012337">
    <property type="entry name" value="RNaseH-like_sf"/>
</dbReference>
<reference evidence="7" key="1">
    <citation type="submission" date="2020-10" db="EMBL/GenBank/DDBJ databases">
        <authorList>
            <person name="Gilroy R."/>
        </authorList>
    </citation>
    <scope>NUCLEOTIDE SEQUENCE</scope>
    <source>
        <strain evidence="7">10192</strain>
    </source>
</reference>
<organism evidence="7 8">
    <name type="scientific">Candidatus Scatousia excrementipullorum</name>
    <dbReference type="NCBI Taxonomy" id="2840936"/>
    <lineage>
        <taxon>Bacteria</taxon>
        <taxon>Candidatus Scatousia</taxon>
    </lineage>
</organism>
<evidence type="ECO:0000256" key="5">
    <source>
        <dbReference type="HAMAP-Rule" id="MF_00651"/>
    </source>
</evidence>
<dbReference type="CDD" id="cd16964">
    <property type="entry name" value="YqgF"/>
    <property type="match status" value="1"/>
</dbReference>
<reference evidence="7" key="2">
    <citation type="journal article" date="2021" name="PeerJ">
        <title>Extensive microbial diversity within the chicken gut microbiome revealed by metagenomics and culture.</title>
        <authorList>
            <person name="Gilroy R."/>
            <person name="Ravi A."/>
            <person name="Getino M."/>
            <person name="Pursley I."/>
            <person name="Horton D.L."/>
            <person name="Alikhan N.F."/>
            <person name="Baker D."/>
            <person name="Gharbi K."/>
            <person name="Hall N."/>
            <person name="Watson M."/>
            <person name="Adriaenssens E.M."/>
            <person name="Foster-Nyarko E."/>
            <person name="Jarju S."/>
            <person name="Secka A."/>
            <person name="Antonio M."/>
            <person name="Oren A."/>
            <person name="Chaudhuri R.R."/>
            <person name="La Ragione R."/>
            <person name="Hildebrand F."/>
            <person name="Pallen M.J."/>
        </authorList>
    </citation>
    <scope>NUCLEOTIDE SEQUENCE</scope>
    <source>
        <strain evidence="7">10192</strain>
    </source>
</reference>
<dbReference type="EC" id="3.1.-.-" evidence="5"/>
<keyword evidence="1 5" id="KW-0963">Cytoplasm</keyword>
<accession>A0A9D9DNN3</accession>
<dbReference type="InterPro" id="IPR005227">
    <property type="entry name" value="YqgF"/>
</dbReference>
<dbReference type="GO" id="GO:0004518">
    <property type="term" value="F:nuclease activity"/>
    <property type="evidence" value="ECO:0007669"/>
    <property type="project" value="UniProtKB-KW"/>
</dbReference>
<dbReference type="PANTHER" id="PTHR33317">
    <property type="entry name" value="POLYNUCLEOTIDYL TRANSFERASE, RIBONUCLEASE H-LIKE SUPERFAMILY PROTEIN"/>
    <property type="match status" value="1"/>
</dbReference>
<protein>
    <recommendedName>
        <fullName evidence="5">Putative pre-16S rRNA nuclease</fullName>
        <ecNumber evidence="5">3.1.-.-</ecNumber>
    </recommendedName>
</protein>
<proteinExistence type="inferred from homology"/>
<keyword evidence="3 5" id="KW-0540">Nuclease</keyword>
<sequence length="133" mass="14987">MYKVMALDIGTKRIGIALSDYLLMLANGHSCIERNPEEKAVEAVLKIAKENNVEKIVCGVPLNMDGTKGSQAEDCINFSKKLSGYEIIYEDERLTSETAEENLRNKKIDFRKNKGLVDIESACIILEQYLSRK</sequence>
<dbReference type="Proteomes" id="UP000823632">
    <property type="component" value="Unassembled WGS sequence"/>
</dbReference>
<comment type="caution">
    <text evidence="7">The sequence shown here is derived from an EMBL/GenBank/DDBJ whole genome shotgun (WGS) entry which is preliminary data.</text>
</comment>
<dbReference type="HAMAP" id="MF_00651">
    <property type="entry name" value="Nuclease_YqgF"/>
    <property type="match status" value="1"/>
</dbReference>
<evidence type="ECO:0000256" key="3">
    <source>
        <dbReference type="ARBA" id="ARBA00022722"/>
    </source>
</evidence>
<evidence type="ECO:0000313" key="8">
    <source>
        <dbReference type="Proteomes" id="UP000823632"/>
    </source>
</evidence>
<comment type="similarity">
    <text evidence="5">Belongs to the YqgF HJR family.</text>
</comment>
<evidence type="ECO:0000256" key="1">
    <source>
        <dbReference type="ARBA" id="ARBA00022490"/>
    </source>
</evidence>
<evidence type="ECO:0000259" key="6">
    <source>
        <dbReference type="SMART" id="SM00732"/>
    </source>
</evidence>
<feature type="domain" description="YqgF/RNase H-like" evidence="6">
    <location>
        <begin position="2"/>
        <end position="99"/>
    </location>
</feature>
<dbReference type="Pfam" id="PF03652">
    <property type="entry name" value="RuvX"/>
    <property type="match status" value="1"/>
</dbReference>
<evidence type="ECO:0000256" key="4">
    <source>
        <dbReference type="ARBA" id="ARBA00022801"/>
    </source>
</evidence>
<dbReference type="SMART" id="SM00732">
    <property type="entry name" value="YqgFc"/>
    <property type="match status" value="1"/>
</dbReference>
<dbReference type="PANTHER" id="PTHR33317:SF4">
    <property type="entry name" value="POLYNUCLEOTIDYL TRANSFERASE, RIBONUCLEASE H-LIKE SUPERFAMILY PROTEIN"/>
    <property type="match status" value="1"/>
</dbReference>
<dbReference type="InterPro" id="IPR006641">
    <property type="entry name" value="YqgF/RNaseH-like_dom"/>
</dbReference>
<dbReference type="GO" id="GO:0005829">
    <property type="term" value="C:cytosol"/>
    <property type="evidence" value="ECO:0007669"/>
    <property type="project" value="TreeGrafter"/>
</dbReference>
<gene>
    <name evidence="7" type="primary">ruvX</name>
    <name evidence="7" type="ORF">IAC76_00945</name>
</gene>
<name>A0A9D9DNN3_9BACT</name>
<dbReference type="Gene3D" id="3.30.420.140">
    <property type="entry name" value="YqgF/RNase H-like domain"/>
    <property type="match status" value="1"/>
</dbReference>
<comment type="function">
    <text evidence="5">Could be a nuclease involved in processing of the 5'-end of pre-16S rRNA.</text>
</comment>
<keyword evidence="2 5" id="KW-0690">Ribosome biogenesis</keyword>
<dbReference type="SUPFAM" id="SSF53098">
    <property type="entry name" value="Ribonuclease H-like"/>
    <property type="match status" value="1"/>
</dbReference>
<dbReference type="AlphaFoldDB" id="A0A9D9DNN3"/>
<dbReference type="NCBIfam" id="TIGR00250">
    <property type="entry name" value="RNAse_H_YqgF"/>
    <property type="match status" value="1"/>
</dbReference>
<evidence type="ECO:0000313" key="7">
    <source>
        <dbReference type="EMBL" id="MBO8429930.1"/>
    </source>
</evidence>
<dbReference type="InterPro" id="IPR037027">
    <property type="entry name" value="YqgF/RNaseH-like_dom_sf"/>
</dbReference>
<keyword evidence="4 5" id="KW-0378">Hydrolase</keyword>